<reference evidence="2 3" key="1">
    <citation type="journal article" date="2013" name="Proc. Natl. Acad. Sci. U.S.A.">
        <title>Genome of an arbuscular mycorrhizal fungus provides insight into the oldest plant symbiosis.</title>
        <authorList>
            <person name="Tisserant E."/>
            <person name="Malbreil M."/>
            <person name="Kuo A."/>
            <person name="Kohler A."/>
            <person name="Symeonidi A."/>
            <person name="Balestrini R."/>
            <person name="Charron P."/>
            <person name="Duensing N."/>
            <person name="Frei Dit Frey N."/>
            <person name="Gianinazzi-Pearson V."/>
            <person name="Gilbert L.B."/>
            <person name="Handa Y."/>
            <person name="Herr J.R."/>
            <person name="Hijri M."/>
            <person name="Koul R."/>
            <person name="Kawaguchi M."/>
            <person name="Krajinski F."/>
            <person name="Lammers P.J."/>
            <person name="Masclaux F.G."/>
            <person name="Murat C."/>
            <person name="Morin E."/>
            <person name="Ndikumana S."/>
            <person name="Pagni M."/>
            <person name="Petitpierre D."/>
            <person name="Requena N."/>
            <person name="Rosikiewicz P."/>
            <person name="Riley R."/>
            <person name="Saito K."/>
            <person name="San Clemente H."/>
            <person name="Shapiro H."/>
            <person name="van Tuinen D."/>
            <person name="Becard G."/>
            <person name="Bonfante P."/>
            <person name="Paszkowski U."/>
            <person name="Shachar-Hill Y.Y."/>
            <person name="Tuskan G.A."/>
            <person name="Young P.W."/>
            <person name="Sanders I.R."/>
            <person name="Henrissat B."/>
            <person name="Rensing S.A."/>
            <person name="Grigoriev I.V."/>
            <person name="Corradi N."/>
            <person name="Roux C."/>
            <person name="Martin F."/>
        </authorList>
    </citation>
    <scope>NUCLEOTIDE SEQUENCE [LARGE SCALE GENOMIC DNA]</scope>
    <source>
        <strain evidence="2 3">DAOM 197198</strain>
    </source>
</reference>
<dbReference type="AlphaFoldDB" id="A0A2P4PT68"/>
<organism evidence="2 3">
    <name type="scientific">Rhizophagus irregularis (strain DAOM 181602 / DAOM 197198 / MUCL 43194)</name>
    <name type="common">Arbuscular mycorrhizal fungus</name>
    <name type="synonym">Glomus intraradices</name>
    <dbReference type="NCBI Taxonomy" id="747089"/>
    <lineage>
        <taxon>Eukaryota</taxon>
        <taxon>Fungi</taxon>
        <taxon>Fungi incertae sedis</taxon>
        <taxon>Mucoromycota</taxon>
        <taxon>Glomeromycotina</taxon>
        <taxon>Glomeromycetes</taxon>
        <taxon>Glomerales</taxon>
        <taxon>Glomeraceae</taxon>
        <taxon>Rhizophagus</taxon>
    </lineage>
</organism>
<dbReference type="EMBL" id="AUPC02000150">
    <property type="protein sequence ID" value="POG68582.1"/>
    <property type="molecule type" value="Genomic_DNA"/>
</dbReference>
<name>A0A2P4PT68_RHIID</name>
<sequence>MEKKRNETLPNLATETIVQIFKDLDFHSLHSCALVNRYLCQVAIPMLWMEPFENIYKETIPEESKFKLTNAGIVGFYKTKYPNYDYPSFLQSLDIISLFLGCRAWLGIRFKYKLASSVETSLLLHQIRILFFELCKLFMSQSMDIKGLYLINKKFSEELECGEKCDDHCLKNCLINRVINPIVNQIPDLPGASKCLTKLECLGTDDNTPIEFLQKISYSC</sequence>
<dbReference type="VEuPathDB" id="FungiDB:RhiirFUN_018193"/>
<accession>A0A2P4PT68</accession>
<comment type="caution">
    <text evidence="2">The sequence shown here is derived from an EMBL/GenBank/DDBJ whole genome shotgun (WGS) entry which is preliminary data.</text>
</comment>
<proteinExistence type="predicted"/>
<protein>
    <recommendedName>
        <fullName evidence="1">F-box domain-containing protein</fullName>
    </recommendedName>
</protein>
<feature type="non-terminal residue" evidence="2">
    <location>
        <position position="220"/>
    </location>
</feature>
<keyword evidence="3" id="KW-1185">Reference proteome</keyword>
<evidence type="ECO:0000313" key="2">
    <source>
        <dbReference type="EMBL" id="POG68582.1"/>
    </source>
</evidence>
<reference evidence="2 3" key="2">
    <citation type="journal article" date="2018" name="New Phytol.">
        <title>High intraspecific genome diversity in the model arbuscular mycorrhizal symbiont Rhizophagus irregularis.</title>
        <authorList>
            <person name="Chen E.C.H."/>
            <person name="Morin E."/>
            <person name="Beaudet D."/>
            <person name="Noel J."/>
            <person name="Yildirir G."/>
            <person name="Ndikumana S."/>
            <person name="Charron P."/>
            <person name="St-Onge C."/>
            <person name="Giorgi J."/>
            <person name="Kruger M."/>
            <person name="Marton T."/>
            <person name="Ropars J."/>
            <person name="Grigoriev I.V."/>
            <person name="Hainaut M."/>
            <person name="Henrissat B."/>
            <person name="Roux C."/>
            <person name="Martin F."/>
            <person name="Corradi N."/>
        </authorList>
    </citation>
    <scope>NUCLEOTIDE SEQUENCE [LARGE SCALE GENOMIC DNA]</scope>
    <source>
        <strain evidence="2 3">DAOM 197198</strain>
    </source>
</reference>
<feature type="domain" description="F-box" evidence="1">
    <location>
        <begin position="14"/>
        <end position="52"/>
    </location>
</feature>
<dbReference type="InterPro" id="IPR036047">
    <property type="entry name" value="F-box-like_dom_sf"/>
</dbReference>
<gene>
    <name evidence="2" type="ORF">GLOIN_2v1634837</name>
</gene>
<dbReference type="Pfam" id="PF12937">
    <property type="entry name" value="F-box-like"/>
    <property type="match status" value="1"/>
</dbReference>
<evidence type="ECO:0000313" key="3">
    <source>
        <dbReference type="Proteomes" id="UP000018888"/>
    </source>
</evidence>
<dbReference type="Proteomes" id="UP000018888">
    <property type="component" value="Unassembled WGS sequence"/>
</dbReference>
<dbReference type="InterPro" id="IPR001810">
    <property type="entry name" value="F-box_dom"/>
</dbReference>
<evidence type="ECO:0000259" key="1">
    <source>
        <dbReference type="Pfam" id="PF12937"/>
    </source>
</evidence>
<dbReference type="SUPFAM" id="SSF81383">
    <property type="entry name" value="F-box domain"/>
    <property type="match status" value="1"/>
</dbReference>